<evidence type="ECO:0000256" key="1">
    <source>
        <dbReference type="SAM" id="MobiDB-lite"/>
    </source>
</evidence>
<reference evidence="2" key="1">
    <citation type="submission" date="2020-08" db="EMBL/GenBank/DDBJ databases">
        <title>Multicomponent nature underlies the extraordinary mechanical properties of spider dragline silk.</title>
        <authorList>
            <person name="Kono N."/>
            <person name="Nakamura H."/>
            <person name="Mori M."/>
            <person name="Yoshida Y."/>
            <person name="Ohtoshi R."/>
            <person name="Malay A.D."/>
            <person name="Moran D.A.P."/>
            <person name="Tomita M."/>
            <person name="Numata K."/>
            <person name="Arakawa K."/>
        </authorList>
    </citation>
    <scope>NUCLEOTIDE SEQUENCE</scope>
</reference>
<feature type="region of interest" description="Disordered" evidence="1">
    <location>
        <begin position="1"/>
        <end position="20"/>
    </location>
</feature>
<name>A0A8X6P3R1_NEPPI</name>
<accession>A0A8X6P3R1</accession>
<comment type="caution">
    <text evidence="2">The sequence shown here is derived from an EMBL/GenBank/DDBJ whole genome shotgun (WGS) entry which is preliminary data.</text>
</comment>
<evidence type="ECO:0000313" key="3">
    <source>
        <dbReference type="Proteomes" id="UP000887013"/>
    </source>
</evidence>
<gene>
    <name evidence="2" type="ORF">NPIL_564881</name>
</gene>
<protein>
    <submittedName>
        <fullName evidence="2">Uncharacterized protein</fullName>
    </submittedName>
</protein>
<dbReference type="AlphaFoldDB" id="A0A8X6P3R1"/>
<feature type="compositionally biased region" description="Polar residues" evidence="1">
    <location>
        <begin position="9"/>
        <end position="19"/>
    </location>
</feature>
<proteinExistence type="predicted"/>
<sequence>MLAYRNIQKKGNPTSSPQAGTKYHCFQIPLPLIRSNRHSISKSGPRPIDCMRPVRLNFLRPPPGKQGRRLTFCLHLPFRLFMNYLARCRKSSLSRNACGVVRGSGGHCGQLLNEFPPLSLGLAKQIVDPDRLLLVFATQFSLVLES</sequence>
<dbReference type="EMBL" id="BMAW01064441">
    <property type="protein sequence ID" value="GFT45203.1"/>
    <property type="molecule type" value="Genomic_DNA"/>
</dbReference>
<evidence type="ECO:0000313" key="2">
    <source>
        <dbReference type="EMBL" id="GFT45203.1"/>
    </source>
</evidence>
<organism evidence="2 3">
    <name type="scientific">Nephila pilipes</name>
    <name type="common">Giant wood spider</name>
    <name type="synonym">Nephila maculata</name>
    <dbReference type="NCBI Taxonomy" id="299642"/>
    <lineage>
        <taxon>Eukaryota</taxon>
        <taxon>Metazoa</taxon>
        <taxon>Ecdysozoa</taxon>
        <taxon>Arthropoda</taxon>
        <taxon>Chelicerata</taxon>
        <taxon>Arachnida</taxon>
        <taxon>Araneae</taxon>
        <taxon>Araneomorphae</taxon>
        <taxon>Entelegynae</taxon>
        <taxon>Araneoidea</taxon>
        <taxon>Nephilidae</taxon>
        <taxon>Nephila</taxon>
    </lineage>
</organism>
<keyword evidence="3" id="KW-1185">Reference proteome</keyword>
<dbReference type="Proteomes" id="UP000887013">
    <property type="component" value="Unassembled WGS sequence"/>
</dbReference>